<dbReference type="Proteomes" id="UP000262825">
    <property type="component" value="Unassembled WGS sequence"/>
</dbReference>
<dbReference type="InterPro" id="IPR001227">
    <property type="entry name" value="Ac_transferase_dom_sf"/>
</dbReference>
<evidence type="ECO:0000256" key="3">
    <source>
        <dbReference type="ARBA" id="ARBA00023315"/>
    </source>
</evidence>
<dbReference type="SUPFAM" id="SSF55048">
    <property type="entry name" value="Probable ACP-binding domain of malonyl-CoA ACP transacylase"/>
    <property type="match status" value="1"/>
</dbReference>
<dbReference type="InterPro" id="IPR016036">
    <property type="entry name" value="Malonyl_transacylase_ACP-bd"/>
</dbReference>
<accession>A0A376B4F7</accession>
<keyword evidence="3" id="KW-0012">Acyltransferase</keyword>
<reference evidence="6" key="1">
    <citation type="submission" date="2018-06" db="EMBL/GenBank/DDBJ databases">
        <authorList>
            <person name="Guldener U."/>
        </authorList>
    </citation>
    <scope>NUCLEOTIDE SEQUENCE [LARGE SCALE GENOMIC DNA]</scope>
    <source>
        <strain evidence="6">UTAD17</strain>
    </source>
</reference>
<dbReference type="EMBL" id="UFAJ01000127">
    <property type="protein sequence ID" value="SSD59344.1"/>
    <property type="molecule type" value="Genomic_DNA"/>
</dbReference>
<dbReference type="InterPro" id="IPR016035">
    <property type="entry name" value="Acyl_Trfase/lysoPLipase"/>
</dbReference>
<dbReference type="Gene3D" id="3.30.70.250">
    <property type="entry name" value="Malonyl-CoA ACP transacylase, ACP-binding"/>
    <property type="match status" value="1"/>
</dbReference>
<evidence type="ECO:0000313" key="6">
    <source>
        <dbReference type="Proteomes" id="UP000262825"/>
    </source>
</evidence>
<dbReference type="OrthoDB" id="541883at2759"/>
<dbReference type="VEuPathDB" id="FungiDB:SCODWIG_01105"/>
<name>A0A376B4F7_9ASCO</name>
<protein>
    <recommendedName>
        <fullName evidence="1">[acyl-carrier-protein] S-malonyltransferase</fullName>
        <ecNumber evidence="1">2.3.1.39</ecNumber>
    </recommendedName>
</protein>
<keyword evidence="2" id="KW-0808">Transferase</keyword>
<gene>
    <name evidence="5" type="ORF">SCODWIG_01105</name>
</gene>
<dbReference type="SUPFAM" id="SSF52151">
    <property type="entry name" value="FabD/lysophospholipase-like"/>
    <property type="match status" value="1"/>
</dbReference>
<organism evidence="5 6">
    <name type="scientific">Saccharomycodes ludwigii</name>
    <dbReference type="NCBI Taxonomy" id="36035"/>
    <lineage>
        <taxon>Eukaryota</taxon>
        <taxon>Fungi</taxon>
        <taxon>Dikarya</taxon>
        <taxon>Ascomycota</taxon>
        <taxon>Saccharomycotina</taxon>
        <taxon>Saccharomycetes</taxon>
        <taxon>Saccharomycodales</taxon>
        <taxon>Saccharomycodaceae</taxon>
        <taxon>Saccharomycodes</taxon>
    </lineage>
</organism>
<dbReference type="GO" id="GO:0004314">
    <property type="term" value="F:[acyl-carrier-protein] S-malonyltransferase activity"/>
    <property type="evidence" value="ECO:0007669"/>
    <property type="project" value="UniProtKB-EC"/>
</dbReference>
<dbReference type="InterPro" id="IPR050858">
    <property type="entry name" value="Mal-CoA-ACP_Trans/PKS_FabD"/>
</dbReference>
<dbReference type="PANTHER" id="PTHR42681">
    <property type="entry name" value="MALONYL-COA-ACYL CARRIER PROTEIN TRANSACYLASE, MITOCHONDRIAL"/>
    <property type="match status" value="1"/>
</dbReference>
<dbReference type="GO" id="GO:0006633">
    <property type="term" value="P:fatty acid biosynthetic process"/>
    <property type="evidence" value="ECO:0007669"/>
    <property type="project" value="TreeGrafter"/>
</dbReference>
<evidence type="ECO:0000256" key="1">
    <source>
        <dbReference type="ARBA" id="ARBA00013258"/>
    </source>
</evidence>
<dbReference type="GO" id="GO:0005739">
    <property type="term" value="C:mitochondrion"/>
    <property type="evidence" value="ECO:0007669"/>
    <property type="project" value="TreeGrafter"/>
</dbReference>
<evidence type="ECO:0000256" key="2">
    <source>
        <dbReference type="ARBA" id="ARBA00022679"/>
    </source>
</evidence>
<proteinExistence type="predicted"/>
<dbReference type="PANTHER" id="PTHR42681:SF1">
    <property type="entry name" value="MALONYL-COA-ACYL CARRIER PROTEIN TRANSACYLASE, MITOCHONDRIAL"/>
    <property type="match status" value="1"/>
</dbReference>
<dbReference type="AlphaFoldDB" id="A0A376B4F7"/>
<evidence type="ECO:0000256" key="4">
    <source>
        <dbReference type="ARBA" id="ARBA00048462"/>
    </source>
</evidence>
<sequence length="337" mass="38244">MSCFKRLITFPGQGSVVDIQSIKFTSKKIQSYIVSSDFRDYWDYLLKNPNKPGTIVMLSRLLYQDAISSNFINTADKTLLLGHSLGELSCLTCGGNENLLKLSDVFEIANFRNELMRKESQIFYNTINPHALKNTGNVFEMRAMLITSSFLKKNNITDFLQTILLNEIKNYNNKSDNTAAICVANINSPQQLVLSGVSEDIENFYSHNVSMLPRKYKILNNPDDIPFHNSKILARIQPPLYDFIWNKLRENGTSSINYLNVPIVNNINGEITYTKDEALENFVKGSTNTVDFVKCCETIKKNISRDNSNENISDSLDIINIGPTQIINNLLLKNNLK</sequence>
<comment type="catalytic activity">
    <reaction evidence="4">
        <text>holo-[ACP] + malonyl-CoA = malonyl-[ACP] + CoA</text>
        <dbReference type="Rhea" id="RHEA:41792"/>
        <dbReference type="Rhea" id="RHEA-COMP:9623"/>
        <dbReference type="Rhea" id="RHEA-COMP:9685"/>
        <dbReference type="ChEBI" id="CHEBI:57287"/>
        <dbReference type="ChEBI" id="CHEBI:57384"/>
        <dbReference type="ChEBI" id="CHEBI:64479"/>
        <dbReference type="ChEBI" id="CHEBI:78449"/>
        <dbReference type="EC" id="2.3.1.39"/>
    </reaction>
</comment>
<evidence type="ECO:0000313" key="5">
    <source>
        <dbReference type="EMBL" id="SSD59344.1"/>
    </source>
</evidence>
<keyword evidence="6" id="KW-1185">Reference proteome</keyword>
<dbReference type="EC" id="2.3.1.39" evidence="1"/>
<dbReference type="Gene3D" id="3.40.366.10">
    <property type="entry name" value="Malonyl-Coenzyme A Acyl Carrier Protein, domain 2"/>
    <property type="match status" value="1"/>
</dbReference>